<dbReference type="AlphaFoldDB" id="A0A1W9NXY4"/>
<evidence type="ECO:0000313" key="1">
    <source>
        <dbReference type="EMBL" id="OQX51015.1"/>
    </source>
</evidence>
<evidence type="ECO:0000313" key="2">
    <source>
        <dbReference type="Proteomes" id="UP000192520"/>
    </source>
</evidence>
<dbReference type="Proteomes" id="UP000192520">
    <property type="component" value="Unassembled WGS sequence"/>
</dbReference>
<name>A0A1W9NXY4_UNCC3</name>
<evidence type="ECO:0008006" key="3">
    <source>
        <dbReference type="Google" id="ProtNLM"/>
    </source>
</evidence>
<accession>A0A1W9NXY4</accession>
<protein>
    <recommendedName>
        <fullName evidence="3">Peptidase C39-like domain-containing protein</fullName>
    </recommendedName>
</protein>
<comment type="caution">
    <text evidence="1">The sequence shown here is derived from an EMBL/GenBank/DDBJ whole genome shotgun (WGS) entry which is preliminary data.</text>
</comment>
<dbReference type="STRING" id="1968527.B5M47_02225"/>
<proteinExistence type="predicted"/>
<gene>
    <name evidence="1" type="ORF">B5M47_02225</name>
</gene>
<reference evidence="2" key="1">
    <citation type="submission" date="2017-03" db="EMBL/GenBank/DDBJ databases">
        <title>Novel pathways for hydrocarbon cycling and metabolic interdependencies in hydrothermal sediment communities.</title>
        <authorList>
            <person name="Dombrowski N."/>
            <person name="Seitz K."/>
            <person name="Teske A."/>
            <person name="Baker B."/>
        </authorList>
    </citation>
    <scope>NUCLEOTIDE SEQUENCE [LARGE SCALE GENOMIC DNA]</scope>
</reference>
<organism evidence="1 2">
    <name type="scientific">candidate division CPR3 bacterium 4484_211</name>
    <dbReference type="NCBI Taxonomy" id="1968527"/>
    <lineage>
        <taxon>Bacteria</taxon>
        <taxon>Bacteria division CPR3</taxon>
    </lineage>
</organism>
<dbReference type="EMBL" id="MZGJ01000010">
    <property type="protein sequence ID" value="OQX51015.1"/>
    <property type="molecule type" value="Genomic_DNA"/>
</dbReference>
<sequence length="147" mass="16658">MLIKNLEERKEFIKHPRYDENAFDLIFDGYISFLRADGTVKFPIIDEQYLLKLLENGPIYAIVGFNFLNQIPKFKFSKNGTDSTADPIEGSPGTHVVIISGYKGGKFKITDSDPKYGGQRWITPGHLIGAIYLAETDFDPLLITLQR</sequence>